<dbReference type="NCBIfam" id="TIGR00497">
    <property type="entry name" value="hsdM"/>
    <property type="match status" value="1"/>
</dbReference>
<evidence type="ECO:0000259" key="10">
    <source>
        <dbReference type="Pfam" id="PF12161"/>
    </source>
</evidence>
<protein>
    <recommendedName>
        <fullName evidence="2">site-specific DNA-methyltransferase (adenine-specific)</fullName>
        <ecNumber evidence="2">2.1.1.72</ecNumber>
    </recommendedName>
</protein>
<dbReference type="GO" id="GO:0008170">
    <property type="term" value="F:N-methyltransferase activity"/>
    <property type="evidence" value="ECO:0007669"/>
    <property type="project" value="InterPro"/>
</dbReference>
<dbReference type="InterPro" id="IPR029063">
    <property type="entry name" value="SAM-dependent_MTases_sf"/>
</dbReference>
<gene>
    <name evidence="11" type="primary">hsdM_1</name>
    <name evidence="12" type="synonym">hsdM_2</name>
    <name evidence="11" type="ORF">PAGU1578_01260</name>
    <name evidence="12" type="ORF">PAGU1579_17720</name>
</gene>
<evidence type="ECO:0000256" key="4">
    <source>
        <dbReference type="ARBA" id="ARBA00022679"/>
    </source>
</evidence>
<evidence type="ECO:0000256" key="7">
    <source>
        <dbReference type="ARBA" id="ARBA00047942"/>
    </source>
</evidence>
<evidence type="ECO:0000313" key="12">
    <source>
        <dbReference type="EMBL" id="GCL70003.1"/>
    </source>
</evidence>
<dbReference type="EMBL" id="BJCR01000082">
    <property type="protein sequence ID" value="GCL70003.1"/>
    <property type="molecule type" value="Genomic_DNA"/>
</dbReference>
<dbReference type="GO" id="GO:0003677">
    <property type="term" value="F:DNA binding"/>
    <property type="evidence" value="ECO:0007669"/>
    <property type="project" value="InterPro"/>
</dbReference>
<comment type="catalytic activity">
    <reaction evidence="7">
        <text>a 2'-deoxyadenosine in DNA + S-adenosyl-L-methionine = an N(6)-methyl-2'-deoxyadenosine in DNA + S-adenosyl-L-homocysteine + H(+)</text>
        <dbReference type="Rhea" id="RHEA:15197"/>
        <dbReference type="Rhea" id="RHEA-COMP:12418"/>
        <dbReference type="Rhea" id="RHEA-COMP:12419"/>
        <dbReference type="ChEBI" id="CHEBI:15378"/>
        <dbReference type="ChEBI" id="CHEBI:57856"/>
        <dbReference type="ChEBI" id="CHEBI:59789"/>
        <dbReference type="ChEBI" id="CHEBI:90615"/>
        <dbReference type="ChEBI" id="CHEBI:90616"/>
        <dbReference type="EC" id="2.1.1.72"/>
    </reaction>
</comment>
<evidence type="ECO:0000256" key="6">
    <source>
        <dbReference type="ARBA" id="ARBA00022747"/>
    </source>
</evidence>
<keyword evidence="3" id="KW-0489">Methyltransferase</keyword>
<dbReference type="Gene3D" id="3.40.50.150">
    <property type="entry name" value="Vaccinia Virus protein VP39"/>
    <property type="match status" value="1"/>
</dbReference>
<dbReference type="PROSITE" id="PS00092">
    <property type="entry name" value="N6_MTASE"/>
    <property type="match status" value="1"/>
</dbReference>
<evidence type="ECO:0000256" key="5">
    <source>
        <dbReference type="ARBA" id="ARBA00022691"/>
    </source>
</evidence>
<sequence>MDKQQLANKIWESANKLRSKIEANEYKDYILGFMFYKFLSQKEEELLSTQYQIAKTEYKSVLLESNIELCDAIRDDLYYFIPYNHLFSTWIQDGNQLDVGRVQDALNSFERLLNDQYNRIYKGIFDTLQLGLTKLGDNSGTQSKAIQQLISLIDEIPMGDSQDYDVLGFVYEYLISNFAANAGKKAGEFYTPHEVSVLMSEIVAHHLQGQNEISIYDPTSGSGSLLINIGKSIEKYKKDKNSIKYYAQELKEATYNLTRMNLIMRNIQPSNIMVRNADTLEDDWPYFDEADPQQTYNPLYLDAVVSNPPYSQHWEPKGKENDPRYSRFGLAPATKADYAFLLHDLYHLRPNGIMTIVLPHGVLFRGDSEGEIRKALIDNNHIDAIIGLPANIFFGTSIPTIIMVLRQKRENQDVLVIDASEYFVKANKNNKLQSSDIRRIVDAYCKRETLPGYCTVVSRDEIIGNDYNLNIPRYVNTSKNDEIYDIYGIVHGGIPYSEIEKLSPYWSVFEGLDKEIFKQGQDGYYSLVEGDVAKIVHDYPAVNEFTDSLGSKINQYIEYVSQSVIDDFKVGMDETVWHILSAELFEQFSNIPLIDTYDIYQIMSDNWSKITLDIDKMGHNGKALVASVEPNMVMKKKNNKQVEVQDGWKGAIVPFGLVQELYLQNELSNLTHIDNELEAIEEQIAELAEAVPMDYQDMEFLNDDRTGFVKTPLNAAVKVYKDEPELYPLLKAVKDLYAEETKLKKRQKEAVAELADATKYRIENLTDEQIDELLYQHWIIPAINELNAYSKKVINDFVQCLSALANKYGTSLQSIDNDIRVVEQELITSLRELESNDDMGISALLELLGAK</sequence>
<dbReference type="EMBL" id="BJCQ01000004">
    <property type="protein sequence ID" value="GCL66504.1"/>
    <property type="molecule type" value="Genomic_DNA"/>
</dbReference>
<dbReference type="AlphaFoldDB" id="A0A480AYJ2"/>
<evidence type="ECO:0000313" key="11">
    <source>
        <dbReference type="EMBL" id="GCL66504.1"/>
    </source>
</evidence>
<organism evidence="11 13">
    <name type="scientific">Veillonella tobetsuensis</name>
    <dbReference type="NCBI Taxonomy" id="1110546"/>
    <lineage>
        <taxon>Bacteria</taxon>
        <taxon>Bacillati</taxon>
        <taxon>Bacillota</taxon>
        <taxon>Negativicutes</taxon>
        <taxon>Veillonellales</taxon>
        <taxon>Veillonellaceae</taxon>
        <taxon>Veillonella</taxon>
    </lineage>
</organism>
<dbReference type="InterPro" id="IPR038333">
    <property type="entry name" value="T1MK-like_N_sf"/>
</dbReference>
<dbReference type="EC" id="2.1.1.72" evidence="2"/>
<feature type="coiled-coil region" evidence="8">
    <location>
        <begin position="663"/>
        <end position="690"/>
    </location>
</feature>
<comment type="caution">
    <text evidence="11">The sequence shown here is derived from an EMBL/GenBank/DDBJ whole genome shotgun (WGS) entry which is preliminary data.</text>
</comment>
<dbReference type="InterPro" id="IPR004546">
    <property type="entry name" value="Restrct_endonuc_T1M"/>
</dbReference>
<dbReference type="Gene3D" id="1.20.1260.30">
    <property type="match status" value="1"/>
</dbReference>
<dbReference type="Pfam" id="PF02384">
    <property type="entry name" value="N6_Mtase"/>
    <property type="match status" value="1"/>
</dbReference>
<keyword evidence="14" id="KW-1185">Reference proteome</keyword>
<comment type="similarity">
    <text evidence="1">Belongs to the N(4)/N(6)-methyltransferase family.</text>
</comment>
<evidence type="ECO:0000313" key="14">
    <source>
        <dbReference type="Proteomes" id="UP000303581"/>
    </source>
</evidence>
<keyword evidence="6" id="KW-0680">Restriction system</keyword>
<dbReference type="SUPFAM" id="SSF53335">
    <property type="entry name" value="S-adenosyl-L-methionine-dependent methyltransferases"/>
    <property type="match status" value="1"/>
</dbReference>
<reference evidence="13 14" key="1">
    <citation type="submission" date="2019-03" db="EMBL/GenBank/DDBJ databases">
        <title>Draft genome sequences of two Veillonella tobetsuensis clinical isolates from intraoperative bronchial fluids of elderly patients with pulmonary carcinoma.</title>
        <authorList>
            <person name="Akiyama T."/>
        </authorList>
    </citation>
    <scope>NUCLEOTIDE SEQUENCE [LARGE SCALE GENOMIC DNA]</scope>
    <source>
        <strain evidence="11 13">PAGU 1578</strain>
        <strain evidence="12 14">PAGU 1579</strain>
    </source>
</reference>
<evidence type="ECO:0000256" key="1">
    <source>
        <dbReference type="ARBA" id="ARBA00006594"/>
    </source>
</evidence>
<evidence type="ECO:0000256" key="8">
    <source>
        <dbReference type="SAM" id="Coils"/>
    </source>
</evidence>
<feature type="domain" description="N6 adenine-specific DNA methyltransferase N-terminal" evidence="10">
    <location>
        <begin position="6"/>
        <end position="150"/>
    </location>
</feature>
<keyword evidence="4" id="KW-0808">Transferase</keyword>
<dbReference type="InterPro" id="IPR002052">
    <property type="entry name" value="DNA_methylase_N6_adenine_CS"/>
</dbReference>
<keyword evidence="8" id="KW-0175">Coiled coil</keyword>
<accession>A0A480AYJ2</accession>
<dbReference type="InterPro" id="IPR051537">
    <property type="entry name" value="DNA_Adenine_Mtase"/>
</dbReference>
<feature type="domain" description="DNA methylase adenine-specific" evidence="9">
    <location>
        <begin position="163"/>
        <end position="482"/>
    </location>
</feature>
<keyword evidence="5" id="KW-0949">S-adenosyl-L-methionine</keyword>
<dbReference type="PRINTS" id="PR00507">
    <property type="entry name" value="N12N6MTFRASE"/>
</dbReference>
<name>A0A480AYJ2_9FIRM</name>
<dbReference type="InterPro" id="IPR003356">
    <property type="entry name" value="DNA_methylase_A-5"/>
</dbReference>
<dbReference type="PANTHER" id="PTHR42933:SF1">
    <property type="entry name" value="SITE-SPECIFIC DNA-METHYLTRANSFERASE (ADENINE-SPECIFIC)"/>
    <property type="match status" value="1"/>
</dbReference>
<evidence type="ECO:0000256" key="2">
    <source>
        <dbReference type="ARBA" id="ARBA00011900"/>
    </source>
</evidence>
<dbReference type="Pfam" id="PF12161">
    <property type="entry name" value="HsdM_N"/>
    <property type="match status" value="1"/>
</dbReference>
<proteinExistence type="inferred from homology"/>
<evidence type="ECO:0000259" key="9">
    <source>
        <dbReference type="Pfam" id="PF02384"/>
    </source>
</evidence>
<evidence type="ECO:0000256" key="3">
    <source>
        <dbReference type="ARBA" id="ARBA00022603"/>
    </source>
</evidence>
<dbReference type="InterPro" id="IPR022749">
    <property type="entry name" value="D12N6_MeTrfase_N"/>
</dbReference>
<dbReference type="Proteomes" id="UP000303581">
    <property type="component" value="Unassembled WGS sequence"/>
</dbReference>
<dbReference type="PANTHER" id="PTHR42933">
    <property type="entry name" value="SLR6095 PROTEIN"/>
    <property type="match status" value="1"/>
</dbReference>
<dbReference type="GO" id="GO:0009307">
    <property type="term" value="P:DNA restriction-modification system"/>
    <property type="evidence" value="ECO:0007669"/>
    <property type="project" value="UniProtKB-KW"/>
</dbReference>
<evidence type="ECO:0000313" key="13">
    <source>
        <dbReference type="Proteomes" id="UP000300381"/>
    </source>
</evidence>
<dbReference type="GO" id="GO:0032259">
    <property type="term" value="P:methylation"/>
    <property type="evidence" value="ECO:0007669"/>
    <property type="project" value="UniProtKB-KW"/>
</dbReference>
<dbReference type="RefSeq" id="WP_137660230.1">
    <property type="nucleotide sequence ID" value="NZ_BJCQ01000004.1"/>
</dbReference>
<dbReference type="Proteomes" id="UP000300381">
    <property type="component" value="Unassembled WGS sequence"/>
</dbReference>
<dbReference type="GO" id="GO:0009007">
    <property type="term" value="F:site-specific DNA-methyltransferase (adenine-specific) activity"/>
    <property type="evidence" value="ECO:0007669"/>
    <property type="project" value="UniProtKB-EC"/>
</dbReference>